<evidence type="ECO:0000256" key="1">
    <source>
        <dbReference type="ARBA" id="ARBA00023157"/>
    </source>
</evidence>
<dbReference type="GO" id="GO:0006508">
    <property type="term" value="P:proteolysis"/>
    <property type="evidence" value="ECO:0007669"/>
    <property type="project" value="UniProtKB-KW"/>
</dbReference>
<dbReference type="GO" id="GO:0004252">
    <property type="term" value="F:serine-type endopeptidase activity"/>
    <property type="evidence" value="ECO:0007669"/>
    <property type="project" value="InterPro"/>
</dbReference>
<dbReference type="Pfam" id="PF00089">
    <property type="entry name" value="Trypsin"/>
    <property type="match status" value="1"/>
</dbReference>
<keyword evidence="1" id="KW-1015">Disulfide bond</keyword>
<dbReference type="Proteomes" id="UP000052978">
    <property type="component" value="Unassembled WGS sequence"/>
</dbReference>
<proteinExistence type="predicted"/>
<dbReference type="SUPFAM" id="SSF50494">
    <property type="entry name" value="Trypsin-like serine proteases"/>
    <property type="match status" value="1"/>
</dbReference>
<dbReference type="InterPro" id="IPR009003">
    <property type="entry name" value="Peptidase_S1_PA"/>
</dbReference>
<dbReference type="PANTHER" id="PTHR24253:SF42">
    <property type="entry name" value="PROTEASE, SERINE 47"/>
    <property type="match status" value="1"/>
</dbReference>
<evidence type="ECO:0000313" key="3">
    <source>
        <dbReference type="EMBL" id="EPQ03568.1"/>
    </source>
</evidence>
<dbReference type="InterPro" id="IPR001254">
    <property type="entry name" value="Trypsin_dom"/>
</dbReference>
<keyword evidence="4" id="KW-1185">Reference proteome</keyword>
<evidence type="ECO:0000313" key="4">
    <source>
        <dbReference type="Proteomes" id="UP000052978"/>
    </source>
</evidence>
<name>S7P0X8_MYOBR</name>
<dbReference type="InterPro" id="IPR043504">
    <property type="entry name" value="Peptidase_S1_PA_chymotrypsin"/>
</dbReference>
<dbReference type="SMART" id="SM00020">
    <property type="entry name" value="Tryp_SPc"/>
    <property type="match status" value="1"/>
</dbReference>
<dbReference type="CDD" id="cd00190">
    <property type="entry name" value="Tryp_SPc"/>
    <property type="match status" value="1"/>
</dbReference>
<gene>
    <name evidence="3" type="ORF">D623_10000838</name>
</gene>
<protein>
    <submittedName>
        <fullName evidence="3">Putative serine protease 47</fullName>
    </submittedName>
</protein>
<reference evidence="3 4" key="1">
    <citation type="journal article" date="2013" name="Nat. Commun.">
        <title>Genome analysis reveals insights into physiology and longevity of the Brandt's bat Myotis brandtii.</title>
        <authorList>
            <person name="Seim I."/>
            <person name="Fang X."/>
            <person name="Xiong Z."/>
            <person name="Lobanov A.V."/>
            <person name="Huang Z."/>
            <person name="Ma S."/>
            <person name="Feng Y."/>
            <person name="Turanov A.A."/>
            <person name="Zhu Y."/>
            <person name="Lenz T.L."/>
            <person name="Gerashchenko M.V."/>
            <person name="Fan D."/>
            <person name="Hee Yim S."/>
            <person name="Yao X."/>
            <person name="Jordan D."/>
            <person name="Xiong Y."/>
            <person name="Ma Y."/>
            <person name="Lyapunov A.N."/>
            <person name="Chen G."/>
            <person name="Kulakova O.I."/>
            <person name="Sun Y."/>
            <person name="Lee S.G."/>
            <person name="Bronson R.T."/>
            <person name="Moskalev A.A."/>
            <person name="Sunyaev S.R."/>
            <person name="Zhang G."/>
            <person name="Krogh A."/>
            <person name="Wang J."/>
            <person name="Gladyshev V.N."/>
        </authorList>
    </citation>
    <scope>NUCLEOTIDE SEQUENCE [LARGE SCALE GENOMIC DNA]</scope>
</reference>
<evidence type="ECO:0000259" key="2">
    <source>
        <dbReference type="PROSITE" id="PS50240"/>
    </source>
</evidence>
<feature type="domain" description="Peptidase S1" evidence="2">
    <location>
        <begin position="1"/>
        <end position="222"/>
    </location>
</feature>
<dbReference type="PROSITE" id="PS50240">
    <property type="entry name" value="TRYPSIN_DOM"/>
    <property type="match status" value="1"/>
</dbReference>
<dbReference type="AlphaFoldDB" id="S7P0X8"/>
<dbReference type="Gene3D" id="2.40.10.10">
    <property type="entry name" value="Trypsin-like serine proteases"/>
    <property type="match status" value="2"/>
</dbReference>
<sequence>MTVTVGHSPSSKSGAPEDYQVLLGSTQLYQHTQNARKMSVNRIIMHPDFEKFHPFGNDIAMLQLHLPVNFTSYISPACLPAPGIQLPSHSSCWITGWGMLSEDKQLLPPFHLQEGKVGLIENKLCNMLYGQRLGTGKTNSVHEEMLCAGDILTGKAICQVSEAISVLPLPELSPQFPQGSLYCLYSLCETPGTSRFLPLHVFPELHPSAVSPRLVPSYAHPP</sequence>
<dbReference type="PANTHER" id="PTHR24253">
    <property type="entry name" value="TRANSMEMBRANE PROTEASE SERINE"/>
    <property type="match status" value="1"/>
</dbReference>
<keyword evidence="3" id="KW-0378">Hydrolase</keyword>
<dbReference type="EMBL" id="KE161389">
    <property type="protein sequence ID" value="EPQ03568.1"/>
    <property type="molecule type" value="Genomic_DNA"/>
</dbReference>
<accession>S7P0X8</accession>
<keyword evidence="3" id="KW-0645">Protease</keyword>
<dbReference type="FunFam" id="2.40.10.10:FF:000107">
    <property type="entry name" value="TISP43 isoform 6"/>
    <property type="match status" value="1"/>
</dbReference>
<organism evidence="3 4">
    <name type="scientific">Myotis brandtii</name>
    <name type="common">Brandt's bat</name>
    <dbReference type="NCBI Taxonomy" id="109478"/>
    <lineage>
        <taxon>Eukaryota</taxon>
        <taxon>Metazoa</taxon>
        <taxon>Chordata</taxon>
        <taxon>Craniata</taxon>
        <taxon>Vertebrata</taxon>
        <taxon>Euteleostomi</taxon>
        <taxon>Mammalia</taxon>
        <taxon>Eutheria</taxon>
        <taxon>Laurasiatheria</taxon>
        <taxon>Chiroptera</taxon>
        <taxon>Yangochiroptera</taxon>
        <taxon>Vespertilionidae</taxon>
        <taxon>Myotis</taxon>
    </lineage>
</organism>